<accession>A0ABY7GMS4</accession>
<feature type="transmembrane region" description="Helical" evidence="8">
    <location>
        <begin position="294"/>
        <end position="312"/>
    </location>
</feature>
<feature type="transmembrane region" description="Helical" evidence="8">
    <location>
        <begin position="208"/>
        <end position="228"/>
    </location>
</feature>
<evidence type="ECO:0000259" key="9">
    <source>
        <dbReference type="Pfam" id="PF13231"/>
    </source>
</evidence>
<reference evidence="10" key="1">
    <citation type="submission" date="2022-11" db="EMBL/GenBank/DDBJ databases">
        <title>Methylomonas rapida sp. nov., Carotenoid-Producing Obligate Methanotrophs with High Growth Characteristics and Biotechnological Potential.</title>
        <authorList>
            <person name="Tikhonova E.N."/>
            <person name="Suleimanov R.Z."/>
            <person name="Miroshnikov K."/>
            <person name="Oshkin I.Y."/>
            <person name="Belova S.E."/>
            <person name="Danilova O.V."/>
            <person name="Ashikhmin A."/>
            <person name="Konopkin A."/>
            <person name="But S.Y."/>
            <person name="Khmelenina V.N."/>
            <person name="Kuznetsov N."/>
            <person name="Pimenov N.V."/>
            <person name="Dedysh S.N."/>
        </authorList>
    </citation>
    <scope>NUCLEOTIDE SEQUENCE</scope>
    <source>
        <strain evidence="10">MP1</strain>
    </source>
</reference>
<organism evidence="10 11">
    <name type="scientific">Methylomonas rapida</name>
    <dbReference type="NCBI Taxonomy" id="2963939"/>
    <lineage>
        <taxon>Bacteria</taxon>
        <taxon>Pseudomonadati</taxon>
        <taxon>Pseudomonadota</taxon>
        <taxon>Gammaproteobacteria</taxon>
        <taxon>Methylococcales</taxon>
        <taxon>Methylococcaceae</taxon>
        <taxon>Methylomonas</taxon>
    </lineage>
</organism>
<feature type="transmembrane region" description="Helical" evidence="8">
    <location>
        <begin position="12"/>
        <end position="31"/>
    </location>
</feature>
<evidence type="ECO:0000256" key="1">
    <source>
        <dbReference type="ARBA" id="ARBA00004651"/>
    </source>
</evidence>
<keyword evidence="7 8" id="KW-0472">Membrane</keyword>
<evidence type="ECO:0000256" key="5">
    <source>
        <dbReference type="ARBA" id="ARBA00022692"/>
    </source>
</evidence>
<keyword evidence="4" id="KW-0808">Transferase</keyword>
<keyword evidence="6 8" id="KW-1133">Transmembrane helix</keyword>
<dbReference type="EMBL" id="CP113517">
    <property type="protein sequence ID" value="WAR45795.1"/>
    <property type="molecule type" value="Genomic_DNA"/>
</dbReference>
<dbReference type="PANTHER" id="PTHR33908">
    <property type="entry name" value="MANNOSYLTRANSFERASE YKCB-RELATED"/>
    <property type="match status" value="1"/>
</dbReference>
<dbReference type="Pfam" id="PF13231">
    <property type="entry name" value="PMT_2"/>
    <property type="match status" value="1"/>
</dbReference>
<evidence type="ECO:0000313" key="11">
    <source>
        <dbReference type="Proteomes" id="UP001162780"/>
    </source>
</evidence>
<feature type="transmembrane region" description="Helical" evidence="8">
    <location>
        <begin position="165"/>
        <end position="188"/>
    </location>
</feature>
<feature type="transmembrane region" description="Helical" evidence="8">
    <location>
        <begin position="407"/>
        <end position="428"/>
    </location>
</feature>
<keyword evidence="3" id="KW-0328">Glycosyltransferase</keyword>
<evidence type="ECO:0000313" key="10">
    <source>
        <dbReference type="EMBL" id="WAR45795.1"/>
    </source>
</evidence>
<feature type="transmembrane region" description="Helical" evidence="8">
    <location>
        <begin position="84"/>
        <end position="101"/>
    </location>
</feature>
<feature type="transmembrane region" description="Helical" evidence="8">
    <location>
        <begin position="383"/>
        <end position="400"/>
    </location>
</feature>
<feature type="transmembrane region" description="Helical" evidence="8">
    <location>
        <begin position="318"/>
        <end position="337"/>
    </location>
</feature>
<protein>
    <submittedName>
        <fullName evidence="10">Glycosyltransferase family 39 protein</fullName>
    </submittedName>
</protein>
<feature type="domain" description="Glycosyltransferase RgtA/B/C/D-like" evidence="9">
    <location>
        <begin position="63"/>
        <end position="226"/>
    </location>
</feature>
<feature type="transmembrane region" description="Helical" evidence="8">
    <location>
        <begin position="261"/>
        <end position="282"/>
    </location>
</feature>
<name>A0ABY7GMS4_9GAMM</name>
<keyword evidence="11" id="KW-1185">Reference proteome</keyword>
<keyword evidence="5 8" id="KW-0812">Transmembrane</keyword>
<evidence type="ECO:0000256" key="7">
    <source>
        <dbReference type="ARBA" id="ARBA00023136"/>
    </source>
</evidence>
<dbReference type="RefSeq" id="WP_255186703.1">
    <property type="nucleotide sequence ID" value="NZ_CP113517.1"/>
</dbReference>
<comment type="subcellular location">
    <subcellularLocation>
        <location evidence="1">Cell membrane</location>
        <topology evidence="1">Multi-pass membrane protein</topology>
    </subcellularLocation>
</comment>
<dbReference type="Proteomes" id="UP001162780">
    <property type="component" value="Chromosome"/>
</dbReference>
<evidence type="ECO:0000256" key="6">
    <source>
        <dbReference type="ARBA" id="ARBA00022989"/>
    </source>
</evidence>
<dbReference type="InterPro" id="IPR038731">
    <property type="entry name" value="RgtA/B/C-like"/>
</dbReference>
<gene>
    <name evidence="10" type="ORF">NM686_004580</name>
</gene>
<evidence type="ECO:0000256" key="4">
    <source>
        <dbReference type="ARBA" id="ARBA00022679"/>
    </source>
</evidence>
<dbReference type="InterPro" id="IPR050297">
    <property type="entry name" value="LipidA_mod_glycosyltrf_83"/>
</dbReference>
<evidence type="ECO:0000256" key="3">
    <source>
        <dbReference type="ARBA" id="ARBA00022676"/>
    </source>
</evidence>
<feature type="transmembrane region" description="Helical" evidence="8">
    <location>
        <begin position="349"/>
        <end position="368"/>
    </location>
</feature>
<feature type="transmembrane region" description="Helical" evidence="8">
    <location>
        <begin position="121"/>
        <end position="153"/>
    </location>
</feature>
<evidence type="ECO:0000256" key="2">
    <source>
        <dbReference type="ARBA" id="ARBA00022475"/>
    </source>
</evidence>
<proteinExistence type="predicted"/>
<sequence length="532" mass="60580">MPIFCRASIYRWGIVPLWLLLTTTLFFRNPIPIDETRYLSVAWEMWLRGDFLVPYLNGHTYSHKPPLLFWLFHLGWALLGINEWWPRLVGPLCALTNLFLIRHLAGKLWPEDKLIALKAPWVLIATLPWTLFATSTMFDMLLSACVLLGMTGLHEAAHGSASKGWGYFTLAIGLGLLAKGPVIFLHLLPTSAVPFLWRKRDSIDKKTWSGYLLLTILTGSVLALMWALPAAFAGGKEYADAILWHQTADRTINTKIHARSFIWYLPFVPLMVFPWITWPRLWHNMRLASIRQDPGIRFCLTWLLATLLIFCWLPSKQLHYLIPILPAFALLGARVLCHLDAQRNLFPELVPALAMAMIGLVLVSLPHIPGLSNLHWVQLVEPYWGLSVIGIALCLTAWVMHYRKLSVIALSTALVTAIMIGFFFFFHYTGLQYNLRPASLMLKEFDDQQIPTAFVGNYQGQFNFLGRMTQPLPVISSEQISSWVEQHPNGYLVSIEKHKPENAAYTQPHREHWLIFRTAAQAIASIRATSSP</sequence>
<evidence type="ECO:0000256" key="8">
    <source>
        <dbReference type="SAM" id="Phobius"/>
    </source>
</evidence>
<dbReference type="PANTHER" id="PTHR33908:SF3">
    <property type="entry name" value="UNDECAPRENYL PHOSPHATE-ALPHA-4-AMINO-4-DEOXY-L-ARABINOSE ARABINOSYL TRANSFERASE"/>
    <property type="match status" value="1"/>
</dbReference>
<keyword evidence="2" id="KW-1003">Cell membrane</keyword>